<feature type="compositionally biased region" description="Basic and acidic residues" evidence="1">
    <location>
        <begin position="147"/>
        <end position="156"/>
    </location>
</feature>
<feature type="region of interest" description="Disordered" evidence="1">
    <location>
        <begin position="1"/>
        <end position="73"/>
    </location>
</feature>
<evidence type="ECO:0000313" key="3">
    <source>
        <dbReference type="Proteomes" id="UP000320806"/>
    </source>
</evidence>
<dbReference type="OrthoDB" id="3544256at2"/>
<evidence type="ECO:0008006" key="4">
    <source>
        <dbReference type="Google" id="ProtNLM"/>
    </source>
</evidence>
<protein>
    <recommendedName>
        <fullName evidence="4">Scaffolding protein</fullName>
    </recommendedName>
</protein>
<dbReference type="EMBL" id="VFMO01000001">
    <property type="protein sequence ID" value="TQJ15330.1"/>
    <property type="molecule type" value="Genomic_DNA"/>
</dbReference>
<dbReference type="AlphaFoldDB" id="A0A542EJ16"/>
<keyword evidence="3" id="KW-1185">Reference proteome</keyword>
<evidence type="ECO:0000256" key="1">
    <source>
        <dbReference type="SAM" id="MobiDB-lite"/>
    </source>
</evidence>
<dbReference type="Proteomes" id="UP000320806">
    <property type="component" value="Unassembled WGS sequence"/>
</dbReference>
<proteinExistence type="predicted"/>
<feature type="compositionally biased region" description="Basic and acidic residues" evidence="1">
    <location>
        <begin position="53"/>
        <end position="73"/>
    </location>
</feature>
<comment type="caution">
    <text evidence="2">The sequence shown here is derived from an EMBL/GenBank/DDBJ whole genome shotgun (WGS) entry which is preliminary data.</text>
</comment>
<evidence type="ECO:0000313" key="2">
    <source>
        <dbReference type="EMBL" id="TQJ15330.1"/>
    </source>
</evidence>
<sequence length="168" mass="18131">MTEQTKLDPTDETSDDTQGEGAASTTTKPAPGNGPLTHTEPEGEGTEGDERTEDDREAARYRRKLRAAEGERDTLRATVERLQRAEVERLAGVHLSKPEGLWAAGVSLADVLDEDGNADAEKITQACRDASDRLGLSRPRPGNIVPKEGRNPEMRGDTGFSGAFAPQF</sequence>
<feature type="compositionally biased region" description="Acidic residues" evidence="1">
    <location>
        <begin position="42"/>
        <end position="52"/>
    </location>
</feature>
<organism evidence="2 3">
    <name type="scientific">Yimella lutea</name>
    <dbReference type="NCBI Taxonomy" id="587872"/>
    <lineage>
        <taxon>Bacteria</taxon>
        <taxon>Bacillati</taxon>
        <taxon>Actinomycetota</taxon>
        <taxon>Actinomycetes</taxon>
        <taxon>Micrococcales</taxon>
        <taxon>Dermacoccaceae</taxon>
        <taxon>Yimella</taxon>
    </lineage>
</organism>
<feature type="region of interest" description="Disordered" evidence="1">
    <location>
        <begin position="130"/>
        <end position="168"/>
    </location>
</feature>
<gene>
    <name evidence="2" type="ORF">FB459_2876</name>
</gene>
<accession>A0A542EJ16</accession>
<name>A0A542EJ16_9MICO</name>
<dbReference type="RefSeq" id="WP_141928929.1">
    <property type="nucleotide sequence ID" value="NZ_BAABCI010000021.1"/>
</dbReference>
<reference evidence="2 3" key="1">
    <citation type="submission" date="2019-06" db="EMBL/GenBank/DDBJ databases">
        <title>Sequencing the genomes of 1000 actinobacteria strains.</title>
        <authorList>
            <person name="Klenk H.-P."/>
        </authorList>
    </citation>
    <scope>NUCLEOTIDE SEQUENCE [LARGE SCALE GENOMIC DNA]</scope>
    <source>
        <strain evidence="2 3">DSM 19828</strain>
    </source>
</reference>